<gene>
    <name evidence="2" type="ordered locus">Os02g0590700</name>
    <name evidence="2" type="ORF">OSNPB_020590700</name>
</gene>
<sequence>RISPNTVATAGAGAASDDPPSWDSSSKWLQCNGYYAPTSARVCRRDCFGFLFLTTAAAERKSLQQCSIVRRNVWFRIS</sequence>
<feature type="non-terminal residue" evidence="2">
    <location>
        <position position="1"/>
    </location>
</feature>
<feature type="region of interest" description="Disordered" evidence="1">
    <location>
        <begin position="1"/>
        <end position="22"/>
    </location>
</feature>
<dbReference type="AlphaFoldDB" id="A0A0P0VL32"/>
<dbReference type="Gramene" id="Os02t0590700-01">
    <property type="protein sequence ID" value="Os02t0590700-01"/>
    <property type="gene ID" value="Os02g0590700"/>
</dbReference>
<reference evidence="3" key="1">
    <citation type="journal article" date="2005" name="Nature">
        <title>The map-based sequence of the rice genome.</title>
        <authorList>
            <consortium name="International rice genome sequencing project (IRGSP)"/>
            <person name="Matsumoto T."/>
            <person name="Wu J."/>
            <person name="Kanamori H."/>
            <person name="Katayose Y."/>
            <person name="Fujisawa M."/>
            <person name="Namiki N."/>
            <person name="Mizuno H."/>
            <person name="Yamamoto K."/>
            <person name="Antonio B.A."/>
            <person name="Baba T."/>
            <person name="Sakata K."/>
            <person name="Nagamura Y."/>
            <person name="Aoki H."/>
            <person name="Arikawa K."/>
            <person name="Arita K."/>
            <person name="Bito T."/>
            <person name="Chiden Y."/>
            <person name="Fujitsuka N."/>
            <person name="Fukunaka R."/>
            <person name="Hamada M."/>
            <person name="Harada C."/>
            <person name="Hayashi A."/>
            <person name="Hijishita S."/>
            <person name="Honda M."/>
            <person name="Hosokawa S."/>
            <person name="Ichikawa Y."/>
            <person name="Idonuma A."/>
            <person name="Iijima M."/>
            <person name="Ikeda M."/>
            <person name="Ikeno M."/>
            <person name="Ito K."/>
            <person name="Ito S."/>
            <person name="Ito T."/>
            <person name="Ito Y."/>
            <person name="Ito Y."/>
            <person name="Iwabuchi A."/>
            <person name="Kamiya K."/>
            <person name="Karasawa W."/>
            <person name="Kurita K."/>
            <person name="Katagiri S."/>
            <person name="Kikuta A."/>
            <person name="Kobayashi H."/>
            <person name="Kobayashi N."/>
            <person name="Machita K."/>
            <person name="Maehara T."/>
            <person name="Masukawa M."/>
            <person name="Mizubayashi T."/>
            <person name="Mukai Y."/>
            <person name="Nagasaki H."/>
            <person name="Nagata Y."/>
            <person name="Naito S."/>
            <person name="Nakashima M."/>
            <person name="Nakama Y."/>
            <person name="Nakamichi Y."/>
            <person name="Nakamura M."/>
            <person name="Meguro A."/>
            <person name="Negishi M."/>
            <person name="Ohta I."/>
            <person name="Ohta T."/>
            <person name="Okamoto M."/>
            <person name="Ono N."/>
            <person name="Saji S."/>
            <person name="Sakaguchi M."/>
            <person name="Sakai K."/>
            <person name="Shibata M."/>
            <person name="Shimokawa T."/>
            <person name="Song J."/>
            <person name="Takazaki Y."/>
            <person name="Terasawa K."/>
            <person name="Tsugane M."/>
            <person name="Tsuji K."/>
            <person name="Ueda S."/>
            <person name="Waki K."/>
            <person name="Yamagata H."/>
            <person name="Yamamoto M."/>
            <person name="Yamamoto S."/>
            <person name="Yamane H."/>
            <person name="Yoshiki S."/>
            <person name="Yoshihara R."/>
            <person name="Yukawa K."/>
            <person name="Zhong H."/>
            <person name="Yano M."/>
            <person name="Yuan Q."/>
            <person name="Ouyang S."/>
            <person name="Liu J."/>
            <person name="Jones K.M."/>
            <person name="Gansberger K."/>
            <person name="Moffat K."/>
            <person name="Hill J."/>
            <person name="Bera J."/>
            <person name="Fadrosh D."/>
            <person name="Jin S."/>
            <person name="Johri S."/>
            <person name="Kim M."/>
            <person name="Overton L."/>
            <person name="Reardon M."/>
            <person name="Tsitrin T."/>
            <person name="Vuong H."/>
            <person name="Weaver B."/>
            <person name="Ciecko A."/>
            <person name="Tallon L."/>
            <person name="Jackson J."/>
            <person name="Pai G."/>
            <person name="Aken S.V."/>
            <person name="Utterback T."/>
            <person name="Reidmuller S."/>
            <person name="Feldblyum T."/>
            <person name="Hsiao J."/>
            <person name="Zismann V."/>
            <person name="Iobst S."/>
            <person name="de Vazeille A.R."/>
            <person name="Buell C.R."/>
            <person name="Ying K."/>
            <person name="Li Y."/>
            <person name="Lu T."/>
            <person name="Huang Y."/>
            <person name="Zhao Q."/>
            <person name="Feng Q."/>
            <person name="Zhang L."/>
            <person name="Zhu J."/>
            <person name="Weng Q."/>
            <person name="Mu J."/>
            <person name="Lu Y."/>
            <person name="Fan D."/>
            <person name="Liu Y."/>
            <person name="Guan J."/>
            <person name="Zhang Y."/>
            <person name="Yu S."/>
            <person name="Liu X."/>
            <person name="Zhang Y."/>
            <person name="Hong G."/>
            <person name="Han B."/>
            <person name="Choisne N."/>
            <person name="Demange N."/>
            <person name="Orjeda G."/>
            <person name="Samain S."/>
            <person name="Cattolico L."/>
            <person name="Pelletier E."/>
            <person name="Couloux A."/>
            <person name="Segurens B."/>
            <person name="Wincker P."/>
            <person name="D'Hont A."/>
            <person name="Scarpelli C."/>
            <person name="Weissenbach J."/>
            <person name="Salanoubat M."/>
            <person name="Quetier F."/>
            <person name="Yu Y."/>
            <person name="Kim H.R."/>
            <person name="Rambo T."/>
            <person name="Currie J."/>
            <person name="Collura K."/>
            <person name="Luo M."/>
            <person name="Yang T."/>
            <person name="Ammiraju J.S.S."/>
            <person name="Engler F."/>
            <person name="Soderlund C."/>
            <person name="Wing R.A."/>
            <person name="Palmer L.E."/>
            <person name="de la Bastide M."/>
            <person name="Spiegel L."/>
            <person name="Nascimento L."/>
            <person name="Zutavern T."/>
            <person name="O'Shaughnessy A."/>
            <person name="Dike S."/>
            <person name="Dedhia N."/>
            <person name="Preston R."/>
            <person name="Balija V."/>
            <person name="McCombie W.R."/>
            <person name="Chow T."/>
            <person name="Chen H."/>
            <person name="Chung M."/>
            <person name="Chen C."/>
            <person name="Shaw J."/>
            <person name="Wu H."/>
            <person name="Hsiao K."/>
            <person name="Chao Y."/>
            <person name="Chu M."/>
            <person name="Cheng C."/>
            <person name="Hour A."/>
            <person name="Lee P."/>
            <person name="Lin S."/>
            <person name="Lin Y."/>
            <person name="Liou J."/>
            <person name="Liu S."/>
            <person name="Hsing Y."/>
            <person name="Raghuvanshi S."/>
            <person name="Mohanty A."/>
            <person name="Bharti A.K."/>
            <person name="Gaur A."/>
            <person name="Gupta V."/>
            <person name="Kumar D."/>
            <person name="Ravi V."/>
            <person name="Vij S."/>
            <person name="Kapur A."/>
            <person name="Khurana P."/>
            <person name="Khurana P."/>
            <person name="Khurana J.P."/>
            <person name="Tyagi A.K."/>
            <person name="Gaikwad K."/>
            <person name="Singh A."/>
            <person name="Dalal V."/>
            <person name="Srivastava S."/>
            <person name="Dixit A."/>
            <person name="Pal A.K."/>
            <person name="Ghazi I.A."/>
            <person name="Yadav M."/>
            <person name="Pandit A."/>
            <person name="Bhargava A."/>
            <person name="Sureshbabu K."/>
            <person name="Batra K."/>
            <person name="Sharma T.R."/>
            <person name="Mohapatra T."/>
            <person name="Singh N.K."/>
            <person name="Messing J."/>
            <person name="Nelson A.B."/>
            <person name="Fuks G."/>
            <person name="Kavchok S."/>
            <person name="Keizer G."/>
            <person name="Linton E."/>
            <person name="Llaca V."/>
            <person name="Song R."/>
            <person name="Tanyolac B."/>
            <person name="Young S."/>
            <person name="Ho-Il K."/>
            <person name="Hahn J.H."/>
            <person name="Sangsakoo G."/>
            <person name="Vanavichit A."/>
            <person name="de Mattos Luiz.A.T."/>
            <person name="Zimmer P.D."/>
            <person name="Malone G."/>
            <person name="Dellagostin O."/>
            <person name="de Oliveira A.C."/>
            <person name="Bevan M."/>
            <person name="Bancroft I."/>
            <person name="Minx P."/>
            <person name="Cordum H."/>
            <person name="Wilson R."/>
            <person name="Cheng Z."/>
            <person name="Jin W."/>
            <person name="Jiang J."/>
            <person name="Leong S.A."/>
            <person name="Iwama H."/>
            <person name="Gojobori T."/>
            <person name="Itoh T."/>
            <person name="Niimura Y."/>
            <person name="Fujii Y."/>
            <person name="Habara T."/>
            <person name="Sakai H."/>
            <person name="Sato Y."/>
            <person name="Wilson G."/>
            <person name="Kumar K."/>
            <person name="McCouch S."/>
            <person name="Juretic N."/>
            <person name="Hoen D."/>
            <person name="Wright S."/>
            <person name="Bruskiewich R."/>
            <person name="Bureau T."/>
            <person name="Miyao A."/>
            <person name="Hirochika H."/>
            <person name="Nishikawa T."/>
            <person name="Kadowaki K."/>
            <person name="Sugiura M."/>
            <person name="Burr B."/>
            <person name="Sasaki T."/>
        </authorList>
    </citation>
    <scope>NUCLEOTIDE SEQUENCE [LARGE SCALE GENOMIC DNA]</scope>
    <source>
        <strain evidence="3">cv. Nipponbare</strain>
    </source>
</reference>
<evidence type="ECO:0000313" key="3">
    <source>
        <dbReference type="Proteomes" id="UP000059680"/>
    </source>
</evidence>
<reference evidence="2 3" key="2">
    <citation type="journal article" date="2013" name="Plant Cell Physiol.">
        <title>Rice Annotation Project Database (RAP-DB): an integrative and interactive database for rice genomics.</title>
        <authorList>
            <person name="Sakai H."/>
            <person name="Lee S.S."/>
            <person name="Tanaka T."/>
            <person name="Numa H."/>
            <person name="Kim J."/>
            <person name="Kawahara Y."/>
            <person name="Wakimoto H."/>
            <person name="Yang C.C."/>
            <person name="Iwamoto M."/>
            <person name="Abe T."/>
            <person name="Yamada Y."/>
            <person name="Muto A."/>
            <person name="Inokuchi H."/>
            <person name="Ikemura T."/>
            <person name="Matsumoto T."/>
            <person name="Sasaki T."/>
            <person name="Itoh T."/>
        </authorList>
    </citation>
    <scope>NUCLEOTIDE SEQUENCE [LARGE SCALE GENOMIC DNA]</scope>
    <source>
        <strain evidence="3">cv. Nipponbare</strain>
    </source>
</reference>
<proteinExistence type="predicted"/>
<name>A0A0P0VL32_ORYSJ</name>
<keyword evidence="3" id="KW-1185">Reference proteome</keyword>
<organism evidence="2 3">
    <name type="scientific">Oryza sativa subsp. japonica</name>
    <name type="common">Rice</name>
    <dbReference type="NCBI Taxonomy" id="39947"/>
    <lineage>
        <taxon>Eukaryota</taxon>
        <taxon>Viridiplantae</taxon>
        <taxon>Streptophyta</taxon>
        <taxon>Embryophyta</taxon>
        <taxon>Tracheophyta</taxon>
        <taxon>Spermatophyta</taxon>
        <taxon>Magnoliopsida</taxon>
        <taxon>Liliopsida</taxon>
        <taxon>Poales</taxon>
        <taxon>Poaceae</taxon>
        <taxon>BOP clade</taxon>
        <taxon>Oryzoideae</taxon>
        <taxon>Oryzeae</taxon>
        <taxon>Oryzinae</taxon>
        <taxon>Oryza</taxon>
        <taxon>Oryza sativa</taxon>
    </lineage>
</organism>
<protein>
    <submittedName>
        <fullName evidence="2">Os02g0590700 protein</fullName>
    </submittedName>
</protein>
<dbReference type="ExpressionAtlas" id="A0A0P0VL32">
    <property type="expression patterns" value="baseline and differential"/>
</dbReference>
<evidence type="ECO:0000256" key="1">
    <source>
        <dbReference type="SAM" id="MobiDB-lite"/>
    </source>
</evidence>
<accession>A0A0P0VL32</accession>
<dbReference type="EMBL" id="AP014958">
    <property type="protein sequence ID" value="BAS79502.1"/>
    <property type="molecule type" value="Genomic_DNA"/>
</dbReference>
<evidence type="ECO:0000313" key="2">
    <source>
        <dbReference type="EMBL" id="BAS79502.1"/>
    </source>
</evidence>
<reference evidence="2 3" key="3">
    <citation type="journal article" date="2013" name="Rice">
        <title>Improvement of the Oryza sativa Nipponbare reference genome using next generation sequence and optical map data.</title>
        <authorList>
            <person name="Kawahara Y."/>
            <person name="de la Bastide M."/>
            <person name="Hamilton J.P."/>
            <person name="Kanamori H."/>
            <person name="McCombie W.R."/>
            <person name="Ouyang S."/>
            <person name="Schwartz D.C."/>
            <person name="Tanaka T."/>
            <person name="Wu J."/>
            <person name="Zhou S."/>
            <person name="Childs K.L."/>
            <person name="Davidson R.M."/>
            <person name="Lin H."/>
            <person name="Quesada-Ocampo L."/>
            <person name="Vaillancourt B."/>
            <person name="Sakai H."/>
            <person name="Lee S.S."/>
            <person name="Kim J."/>
            <person name="Numa H."/>
            <person name="Itoh T."/>
            <person name="Buell C.R."/>
            <person name="Matsumoto T."/>
        </authorList>
    </citation>
    <scope>NUCLEOTIDE SEQUENCE [LARGE SCALE GENOMIC DNA]</scope>
    <source>
        <strain evidence="3">cv. Nipponbare</strain>
    </source>
</reference>
<dbReference type="Proteomes" id="UP000059680">
    <property type="component" value="Chromosome 2"/>
</dbReference>